<dbReference type="Gene3D" id="3.40.50.300">
    <property type="entry name" value="P-loop containing nucleotide triphosphate hydrolases"/>
    <property type="match status" value="2"/>
</dbReference>
<dbReference type="InterPro" id="IPR044764">
    <property type="entry name" value="DDX52/Rok1_DEADc"/>
</dbReference>
<dbReference type="SMART" id="SM00487">
    <property type="entry name" value="DEXDc"/>
    <property type="match status" value="1"/>
</dbReference>
<dbReference type="PROSITE" id="PS00039">
    <property type="entry name" value="DEAD_ATP_HELICASE"/>
    <property type="match status" value="1"/>
</dbReference>
<name>A0AAD5H110_9CHLO</name>
<feature type="compositionally biased region" description="Basic and acidic residues" evidence="10">
    <location>
        <begin position="635"/>
        <end position="647"/>
    </location>
</feature>
<dbReference type="EMBL" id="JADXDR010000163">
    <property type="protein sequence ID" value="KAI7837123.1"/>
    <property type="molecule type" value="Genomic_DNA"/>
</dbReference>
<feature type="region of interest" description="Disordered" evidence="10">
    <location>
        <begin position="580"/>
        <end position="686"/>
    </location>
</feature>
<dbReference type="InterPro" id="IPR014001">
    <property type="entry name" value="Helicase_ATP-bd"/>
</dbReference>
<dbReference type="GO" id="GO:0030490">
    <property type="term" value="P:maturation of SSU-rRNA"/>
    <property type="evidence" value="ECO:0007669"/>
    <property type="project" value="InterPro"/>
</dbReference>
<organism evidence="13 14">
    <name type="scientific">Chlorella ohadii</name>
    <dbReference type="NCBI Taxonomy" id="2649997"/>
    <lineage>
        <taxon>Eukaryota</taxon>
        <taxon>Viridiplantae</taxon>
        <taxon>Chlorophyta</taxon>
        <taxon>core chlorophytes</taxon>
        <taxon>Trebouxiophyceae</taxon>
        <taxon>Chlorellales</taxon>
        <taxon>Chlorellaceae</taxon>
        <taxon>Chlorella clade</taxon>
        <taxon>Chlorella</taxon>
    </lineage>
</organism>
<dbReference type="Proteomes" id="UP001205105">
    <property type="component" value="Unassembled WGS sequence"/>
</dbReference>
<evidence type="ECO:0000256" key="4">
    <source>
        <dbReference type="ARBA" id="ARBA00022806"/>
    </source>
</evidence>
<dbReference type="PANTHER" id="PTHR47959">
    <property type="entry name" value="ATP-DEPENDENT RNA HELICASE RHLE-RELATED"/>
    <property type="match status" value="1"/>
</dbReference>
<evidence type="ECO:0000259" key="12">
    <source>
        <dbReference type="PROSITE" id="PS51194"/>
    </source>
</evidence>
<gene>
    <name evidence="13" type="ORF">COHA_009042</name>
</gene>
<comment type="catalytic activity">
    <reaction evidence="8">
        <text>ATP + H2O = ADP + phosphate + H(+)</text>
        <dbReference type="Rhea" id="RHEA:13065"/>
        <dbReference type="ChEBI" id="CHEBI:15377"/>
        <dbReference type="ChEBI" id="CHEBI:15378"/>
        <dbReference type="ChEBI" id="CHEBI:30616"/>
        <dbReference type="ChEBI" id="CHEBI:43474"/>
        <dbReference type="ChEBI" id="CHEBI:456216"/>
        <dbReference type="EC" id="3.6.4.13"/>
    </reaction>
</comment>
<keyword evidence="2 9" id="KW-0547">Nucleotide-binding</keyword>
<dbReference type="GO" id="GO:0016787">
    <property type="term" value="F:hydrolase activity"/>
    <property type="evidence" value="ECO:0007669"/>
    <property type="project" value="UniProtKB-KW"/>
</dbReference>
<feature type="compositionally biased region" description="Low complexity" evidence="10">
    <location>
        <begin position="52"/>
        <end position="62"/>
    </location>
</feature>
<feature type="compositionally biased region" description="Acidic residues" evidence="10">
    <location>
        <begin position="120"/>
        <end position="131"/>
    </location>
</feature>
<evidence type="ECO:0000313" key="14">
    <source>
        <dbReference type="Proteomes" id="UP001205105"/>
    </source>
</evidence>
<reference evidence="13" key="1">
    <citation type="submission" date="2020-11" db="EMBL/GenBank/DDBJ databases">
        <title>Chlorella ohadii genome sequencing and assembly.</title>
        <authorList>
            <person name="Murik O."/>
            <person name="Treves H."/>
            <person name="Kedem I."/>
            <person name="Shotland Y."/>
            <person name="Kaplan A."/>
        </authorList>
    </citation>
    <scope>NUCLEOTIDE SEQUENCE</scope>
    <source>
        <strain evidence="13">1</strain>
    </source>
</reference>
<keyword evidence="6" id="KW-0694">RNA-binding</keyword>
<keyword evidence="14" id="KW-1185">Reference proteome</keyword>
<evidence type="ECO:0000256" key="5">
    <source>
        <dbReference type="ARBA" id="ARBA00022840"/>
    </source>
</evidence>
<feature type="compositionally biased region" description="Basic residues" evidence="10">
    <location>
        <begin position="605"/>
        <end position="616"/>
    </location>
</feature>
<evidence type="ECO:0000256" key="6">
    <source>
        <dbReference type="ARBA" id="ARBA00022884"/>
    </source>
</evidence>
<dbReference type="InterPro" id="IPR027417">
    <property type="entry name" value="P-loop_NTPase"/>
</dbReference>
<feature type="region of interest" description="Disordered" evidence="10">
    <location>
        <begin position="37"/>
        <end position="164"/>
    </location>
</feature>
<dbReference type="PROSITE" id="PS51192">
    <property type="entry name" value="HELICASE_ATP_BIND_1"/>
    <property type="match status" value="1"/>
</dbReference>
<evidence type="ECO:0000256" key="3">
    <source>
        <dbReference type="ARBA" id="ARBA00022801"/>
    </source>
</evidence>
<dbReference type="Pfam" id="PF00271">
    <property type="entry name" value="Helicase_C"/>
    <property type="match status" value="1"/>
</dbReference>
<evidence type="ECO:0000256" key="1">
    <source>
        <dbReference type="ARBA" id="ARBA00012552"/>
    </source>
</evidence>
<feature type="domain" description="Helicase C-terminal" evidence="12">
    <location>
        <begin position="434"/>
        <end position="578"/>
    </location>
</feature>
<keyword evidence="5 9" id="KW-0067">ATP-binding</keyword>
<dbReference type="EC" id="3.6.4.13" evidence="1"/>
<dbReference type="GO" id="GO:0005524">
    <property type="term" value="F:ATP binding"/>
    <property type="evidence" value="ECO:0007669"/>
    <property type="project" value="UniProtKB-KW"/>
</dbReference>
<feature type="compositionally biased region" description="Acidic residues" evidence="10">
    <location>
        <begin position="66"/>
        <end position="80"/>
    </location>
</feature>
<dbReference type="AlphaFoldDB" id="A0AAD5H110"/>
<dbReference type="PROSITE" id="PS51194">
    <property type="entry name" value="HELICASE_CTER"/>
    <property type="match status" value="1"/>
</dbReference>
<dbReference type="GO" id="GO:0003724">
    <property type="term" value="F:RNA helicase activity"/>
    <property type="evidence" value="ECO:0007669"/>
    <property type="project" value="UniProtKB-EC"/>
</dbReference>
<accession>A0AAD5H110</accession>
<dbReference type="CDD" id="cd18787">
    <property type="entry name" value="SF2_C_DEAD"/>
    <property type="match status" value="1"/>
</dbReference>
<keyword evidence="4 9" id="KW-0347">Helicase</keyword>
<evidence type="ECO:0000256" key="7">
    <source>
        <dbReference type="ARBA" id="ARBA00024355"/>
    </source>
</evidence>
<feature type="domain" description="Helicase ATP-binding" evidence="11">
    <location>
        <begin position="225"/>
        <end position="406"/>
    </location>
</feature>
<dbReference type="SMART" id="SM00490">
    <property type="entry name" value="HELICc"/>
    <property type="match status" value="1"/>
</dbReference>
<feature type="compositionally biased region" description="Low complexity" evidence="10">
    <location>
        <begin position="659"/>
        <end position="679"/>
    </location>
</feature>
<evidence type="ECO:0000259" key="11">
    <source>
        <dbReference type="PROSITE" id="PS51192"/>
    </source>
</evidence>
<evidence type="ECO:0000256" key="10">
    <source>
        <dbReference type="SAM" id="MobiDB-lite"/>
    </source>
</evidence>
<dbReference type="Pfam" id="PF00270">
    <property type="entry name" value="DEAD"/>
    <property type="match status" value="1"/>
</dbReference>
<proteinExistence type="inferred from homology"/>
<dbReference type="InterPro" id="IPR050079">
    <property type="entry name" value="DEAD_box_RNA_helicase"/>
</dbReference>
<dbReference type="SUPFAM" id="SSF52540">
    <property type="entry name" value="P-loop containing nucleoside triphosphate hydrolases"/>
    <property type="match status" value="1"/>
</dbReference>
<comment type="similarity">
    <text evidence="7">Belongs to the DEAD box helicase family. DDX52/ROK1 subfamily.</text>
</comment>
<dbReference type="GO" id="GO:0005829">
    <property type="term" value="C:cytosol"/>
    <property type="evidence" value="ECO:0007669"/>
    <property type="project" value="TreeGrafter"/>
</dbReference>
<feature type="compositionally biased region" description="Acidic residues" evidence="10">
    <location>
        <begin position="253"/>
        <end position="271"/>
    </location>
</feature>
<sequence length="686" mass="73894">MANAAAQAVFAQLRLGAQFDGKRWKKHIDMFEEAAAEVARQSAEVRRKAEEAAAASFAAEQPSESEHEEEEPESIEDEGSEQSGSEQEGSEGEGEEEGEEAAGQRAKKRKLRHGAAGGGEGDEQGSDDDGIELFKGQREQRGAAELASPAAAFVDHEPQVHTGDPFEEANVIRKAHRIKVSGSAPPPPLRSFAELEGRPGCCRRLLSNLVAAGFTEPTPIQRQAATALLAGRELLAIAPTGSGKDESAAAAEEAADEGEGEEGEEREAELEAEAEGLKAVVVSPTKELSVQTARVLKLLLPGLRIRCSVLTKATAAGTDFSKVDVLLAQPLRLGAMAEEGRIDLSHVRMLVLDEADKLFDMGFTEQIDSVIAACRHRSCVRTLFSATLPEAVEGLARSVLKDPLRITVGERNTAATTVKQRLLFVGREEGKLLALRQLISEGMRPPVLVFVATKERAKELHRELLFDGVRIDSIHADQSTAARQAAVDNFRVGETWMLVATDLIGRGMDFLGVNTVVNFDCPRSTTDYIHRVGRTGRAGREGNAITFFTEDDSSQLRGIAHVIKAAGGDVPEWMLQLKKERRHRKAKVPAAGGISTEPVAEGDKKKKAQWRQKGKGRGGPPREQQQGGGKGGGKGGKEGQRQQRKEGGGGGVSGKGQKRPAQQQQQRRPGKQQQQQGSKPPKRQQA</sequence>
<feature type="compositionally biased region" description="Acidic residues" evidence="10">
    <location>
        <begin position="88"/>
        <end position="100"/>
    </location>
</feature>
<dbReference type="InterPro" id="IPR001650">
    <property type="entry name" value="Helicase_C-like"/>
</dbReference>
<dbReference type="InterPro" id="IPR000629">
    <property type="entry name" value="RNA-helicase_DEAD-box_CS"/>
</dbReference>
<keyword evidence="3 9" id="KW-0378">Hydrolase</keyword>
<comment type="caution">
    <text evidence="13">The sequence shown here is derived from an EMBL/GenBank/DDBJ whole genome shotgun (WGS) entry which is preliminary data.</text>
</comment>
<evidence type="ECO:0000313" key="13">
    <source>
        <dbReference type="EMBL" id="KAI7837123.1"/>
    </source>
</evidence>
<dbReference type="PANTHER" id="PTHR47959:SF15">
    <property type="entry name" value="RNA HELICASE"/>
    <property type="match status" value="1"/>
</dbReference>
<dbReference type="GO" id="GO:0003723">
    <property type="term" value="F:RNA binding"/>
    <property type="evidence" value="ECO:0007669"/>
    <property type="project" value="UniProtKB-KW"/>
</dbReference>
<evidence type="ECO:0000256" key="9">
    <source>
        <dbReference type="RuleBase" id="RU000492"/>
    </source>
</evidence>
<evidence type="ECO:0000256" key="2">
    <source>
        <dbReference type="ARBA" id="ARBA00022741"/>
    </source>
</evidence>
<evidence type="ECO:0000256" key="8">
    <source>
        <dbReference type="ARBA" id="ARBA00047984"/>
    </source>
</evidence>
<dbReference type="InterPro" id="IPR011545">
    <property type="entry name" value="DEAD/DEAH_box_helicase_dom"/>
</dbReference>
<dbReference type="CDD" id="cd17957">
    <property type="entry name" value="DEADc_DDX52"/>
    <property type="match status" value="1"/>
</dbReference>
<protein>
    <recommendedName>
        <fullName evidence="1">RNA helicase</fullName>
        <ecNumber evidence="1">3.6.4.13</ecNumber>
    </recommendedName>
</protein>
<feature type="region of interest" description="Disordered" evidence="10">
    <location>
        <begin position="240"/>
        <end position="271"/>
    </location>
</feature>